<dbReference type="NCBIfam" id="NF003588">
    <property type="entry name" value="PRK05254.1-1"/>
    <property type="match status" value="1"/>
</dbReference>
<dbReference type="Gene3D" id="3.40.470.10">
    <property type="entry name" value="Uracil-DNA glycosylase-like domain"/>
    <property type="match status" value="1"/>
</dbReference>
<evidence type="ECO:0000256" key="9">
    <source>
        <dbReference type="ARBA" id="ARBA00023204"/>
    </source>
</evidence>
<dbReference type="EC" id="3.2.2.27" evidence="5 10"/>
<feature type="region of interest" description="Disordered" evidence="13">
    <location>
        <begin position="1"/>
        <end position="54"/>
    </location>
</feature>
<dbReference type="InterPro" id="IPR036895">
    <property type="entry name" value="Uracil-DNA_glycosylase-like_sf"/>
</dbReference>
<dbReference type="STRING" id="680646.RMDY18_02420"/>
<evidence type="ECO:0000256" key="1">
    <source>
        <dbReference type="ARBA" id="ARBA00001400"/>
    </source>
</evidence>
<evidence type="ECO:0000259" key="14">
    <source>
        <dbReference type="SMART" id="SM00986"/>
    </source>
</evidence>
<dbReference type="InterPro" id="IPR002043">
    <property type="entry name" value="UDG_fam1"/>
</dbReference>
<dbReference type="EMBL" id="AP011540">
    <property type="protein sequence ID" value="BAI64074.1"/>
    <property type="molecule type" value="Genomic_DNA"/>
</dbReference>
<dbReference type="SMART" id="SM00987">
    <property type="entry name" value="UreE_C"/>
    <property type="match status" value="1"/>
</dbReference>
<dbReference type="Proteomes" id="UP000001883">
    <property type="component" value="Chromosome"/>
</dbReference>
<dbReference type="NCBIfam" id="NF003592">
    <property type="entry name" value="PRK05254.1-5"/>
    <property type="match status" value="1"/>
</dbReference>
<feature type="compositionally biased region" description="Low complexity" evidence="13">
    <location>
        <begin position="15"/>
        <end position="29"/>
    </location>
</feature>
<feature type="domain" description="Uracil-DNA glycosylase-like" evidence="14">
    <location>
        <begin position="106"/>
        <end position="264"/>
    </location>
</feature>
<dbReference type="InterPro" id="IPR018085">
    <property type="entry name" value="Ura-DNA_Glyclase_AS"/>
</dbReference>
<evidence type="ECO:0000256" key="10">
    <source>
        <dbReference type="HAMAP-Rule" id="MF_00148"/>
    </source>
</evidence>
<name>D2NQZ8_ROTMD</name>
<dbReference type="SUPFAM" id="SSF52141">
    <property type="entry name" value="Uracil-DNA glycosylase-like"/>
    <property type="match status" value="1"/>
</dbReference>
<evidence type="ECO:0000256" key="6">
    <source>
        <dbReference type="ARBA" id="ARBA00022490"/>
    </source>
</evidence>
<dbReference type="PROSITE" id="PS00130">
    <property type="entry name" value="U_DNA_GLYCOSYLASE"/>
    <property type="match status" value="1"/>
</dbReference>
<keyword evidence="8 10" id="KW-0378">Hydrolase</keyword>
<accession>D2NQZ8</accession>
<evidence type="ECO:0000256" key="12">
    <source>
        <dbReference type="RuleBase" id="RU003780"/>
    </source>
</evidence>
<evidence type="ECO:0000313" key="16">
    <source>
        <dbReference type="Proteomes" id="UP000001883"/>
    </source>
</evidence>
<dbReference type="FunFam" id="3.40.470.10:FF:000006">
    <property type="entry name" value="Uracil-DNA glycosylase"/>
    <property type="match status" value="1"/>
</dbReference>
<dbReference type="NCBIfam" id="TIGR00628">
    <property type="entry name" value="ung"/>
    <property type="match status" value="1"/>
</dbReference>
<evidence type="ECO:0000256" key="11">
    <source>
        <dbReference type="PROSITE-ProRule" id="PRU10072"/>
    </source>
</evidence>
<dbReference type="InterPro" id="IPR005122">
    <property type="entry name" value="Uracil-DNA_glycosylase-like"/>
</dbReference>
<reference evidence="15 16" key="2">
    <citation type="journal article" date="2010" name="J Osaka Dent Univ">
        <title>Isolation and identification of Rothia mucilaginosa from persistent apical periodontitis lesions.</title>
        <authorList>
            <person name="Yamane K."/>
            <person name="Yoshida M."/>
            <person name="Fujihira T."/>
            <person name="Baba T."/>
            <person name="Tsuji N."/>
            <person name="Hayashi H."/>
            <person name="Sugimori C."/>
            <person name="Yamanaka T."/>
            <person name="Mashimo C."/>
            <person name="Nambu T."/>
            <person name="Kawai H."/>
            <person name="Fukushima H."/>
        </authorList>
    </citation>
    <scope>NUCLEOTIDE SEQUENCE [LARGE SCALE GENOMIC DNA]</scope>
    <source>
        <strain evidence="15 16">DY-18</strain>
    </source>
</reference>
<feature type="compositionally biased region" description="Basic residues" evidence="13">
    <location>
        <begin position="38"/>
        <end position="51"/>
    </location>
</feature>
<feature type="active site" description="Proton acceptor" evidence="10 11">
    <location>
        <position position="121"/>
    </location>
</feature>
<evidence type="ECO:0000256" key="2">
    <source>
        <dbReference type="ARBA" id="ARBA00002631"/>
    </source>
</evidence>
<keyword evidence="7 10" id="KW-0227">DNA damage</keyword>
<dbReference type="GO" id="GO:0004844">
    <property type="term" value="F:uracil DNA N-glycosylase activity"/>
    <property type="evidence" value="ECO:0007669"/>
    <property type="project" value="UniProtKB-UniRule"/>
</dbReference>
<dbReference type="GO" id="GO:0097510">
    <property type="term" value="P:base-excision repair, AP site formation via deaminated base removal"/>
    <property type="evidence" value="ECO:0007669"/>
    <property type="project" value="TreeGrafter"/>
</dbReference>
<gene>
    <name evidence="10" type="primary">ung</name>
    <name evidence="15" type="ordered locus">RMDY18_02420</name>
</gene>
<reference evidence="16" key="1">
    <citation type="submission" date="2009-07" db="EMBL/GenBank/DDBJ databases">
        <title>Complete genome sequence of Rothia mucilaginosa DJ.</title>
        <authorList>
            <person name="Yamane K."/>
            <person name="Nambu T."/>
            <person name="Mashimo C."/>
            <person name="Sugimori C."/>
            <person name="Yamanaka T."/>
            <person name="Leung K."/>
            <person name="Fukushima H."/>
        </authorList>
    </citation>
    <scope>NUCLEOTIDE SEQUENCE [LARGE SCALE GENOMIC DNA]</scope>
    <source>
        <strain evidence="16">DY-18</strain>
    </source>
</reference>
<organism evidence="15 16">
    <name type="scientific">Rothia mucilaginosa (strain DY-18)</name>
    <name type="common">Stomatococcus mucilaginosus</name>
    <dbReference type="NCBI Taxonomy" id="680646"/>
    <lineage>
        <taxon>Bacteria</taxon>
        <taxon>Bacillati</taxon>
        <taxon>Actinomycetota</taxon>
        <taxon>Actinomycetes</taxon>
        <taxon>Micrococcales</taxon>
        <taxon>Micrococcaceae</taxon>
        <taxon>Rothia</taxon>
    </lineage>
</organism>
<reference evidence="15 16" key="3">
    <citation type="journal article" date="2010" name="Sequencing">
        <title>Complete Genome Sequence of Rothia mucilaginosa DY-18: A Clinical Isolate with Dense Meshwork-Like Structures from a Persistent Apical Periodontitis Lesion.</title>
        <authorList>
            <person name="Yamane K."/>
            <person name="Nambu T."/>
            <person name="Yamanaka T."/>
            <person name="Mashimo C."/>
            <person name="Sugimori C."/>
            <person name="Leung K.-P."/>
            <person name="Fukushima H."/>
        </authorList>
    </citation>
    <scope>NUCLEOTIDE SEQUENCE [LARGE SCALE GENOMIC DNA]</scope>
    <source>
        <strain evidence="15 16">DY-18</strain>
    </source>
</reference>
<evidence type="ECO:0000256" key="5">
    <source>
        <dbReference type="ARBA" id="ARBA00012030"/>
    </source>
</evidence>
<comment type="catalytic activity">
    <reaction evidence="1 10 12">
        <text>Hydrolyzes single-stranded DNA or mismatched double-stranded DNA and polynucleotides, releasing free uracil.</text>
        <dbReference type="EC" id="3.2.2.27"/>
    </reaction>
</comment>
<evidence type="ECO:0000313" key="15">
    <source>
        <dbReference type="EMBL" id="BAI64074.1"/>
    </source>
</evidence>
<keyword evidence="9 10" id="KW-0234">DNA repair</keyword>
<evidence type="ECO:0000256" key="4">
    <source>
        <dbReference type="ARBA" id="ARBA00008184"/>
    </source>
</evidence>
<evidence type="ECO:0000256" key="8">
    <source>
        <dbReference type="ARBA" id="ARBA00022801"/>
    </source>
</evidence>
<proteinExistence type="inferred from homology"/>
<dbReference type="eggNOG" id="COG0692">
    <property type="taxonomic scope" value="Bacteria"/>
</dbReference>
<dbReference type="HOGENOM" id="CLU_032162_3_1_11"/>
<comment type="function">
    <text evidence="2 10 12">Excises uracil residues from the DNA which can arise as a result of misincorporation of dUMP residues by DNA polymerase or due to deamination of cytosine.</text>
</comment>
<sequence>MYSSSPSLEEKPSLEENPSLEESLSLEENLSLEEKYSSRTRPRHRPGRISPRRFMNQPLSNIMSEDWAAALAPVEEQIHAMGAFLREEHAAGYRTFPPAADIFNAFRRPMSGVKVLIIGQDPYPTPGNAMGLSFSVHRGMPLPRSLNNIYTELQDDLGIAPADHGDLSCWADEGVMLLNRVLTVRESDAGSHRGKGWEEITECAIRALVARNQPLVGLLWGADARKCAPMLQPYPSVESAHPSPLSARRGFFGSRPFSTVNSLLVQQGAEPVDWTVR</sequence>
<dbReference type="HAMAP" id="MF_00148">
    <property type="entry name" value="UDG"/>
    <property type="match status" value="1"/>
</dbReference>
<dbReference type="PANTHER" id="PTHR11264">
    <property type="entry name" value="URACIL-DNA GLYCOSYLASE"/>
    <property type="match status" value="1"/>
</dbReference>
<evidence type="ECO:0000256" key="3">
    <source>
        <dbReference type="ARBA" id="ARBA00004496"/>
    </source>
</evidence>
<dbReference type="Pfam" id="PF03167">
    <property type="entry name" value="UDG"/>
    <property type="match status" value="1"/>
</dbReference>
<dbReference type="AlphaFoldDB" id="D2NQZ8"/>
<evidence type="ECO:0000256" key="13">
    <source>
        <dbReference type="SAM" id="MobiDB-lite"/>
    </source>
</evidence>
<comment type="similarity">
    <text evidence="4 10 12">Belongs to the uracil-DNA glycosylase (UDG) superfamily. UNG family.</text>
</comment>
<dbReference type="CDD" id="cd10027">
    <property type="entry name" value="UDG-F1-like"/>
    <property type="match status" value="1"/>
</dbReference>
<dbReference type="SMART" id="SM00986">
    <property type="entry name" value="UDG"/>
    <property type="match status" value="1"/>
</dbReference>
<keyword evidence="6 10" id="KW-0963">Cytoplasm</keyword>
<dbReference type="KEGG" id="rmu:RMDY18_02420"/>
<keyword evidence="16" id="KW-1185">Reference proteome</keyword>
<comment type="subcellular location">
    <subcellularLocation>
        <location evidence="3 10">Cytoplasm</location>
    </subcellularLocation>
</comment>
<dbReference type="NCBIfam" id="NF003589">
    <property type="entry name" value="PRK05254.1-2"/>
    <property type="match status" value="1"/>
</dbReference>
<dbReference type="PANTHER" id="PTHR11264:SF0">
    <property type="entry name" value="URACIL-DNA GLYCOSYLASE"/>
    <property type="match status" value="1"/>
</dbReference>
<evidence type="ECO:0000256" key="7">
    <source>
        <dbReference type="ARBA" id="ARBA00022763"/>
    </source>
</evidence>
<protein>
    <recommendedName>
        <fullName evidence="5 10">Uracil-DNA glycosylase</fullName>
        <shortName evidence="10">UDG</shortName>
        <ecNumber evidence="5 10">3.2.2.27</ecNumber>
    </recommendedName>
</protein>
<dbReference type="GO" id="GO:0005737">
    <property type="term" value="C:cytoplasm"/>
    <property type="evidence" value="ECO:0007669"/>
    <property type="project" value="UniProtKB-SubCell"/>
</dbReference>